<feature type="domain" description="Reverse transcriptase zinc-binding" evidence="1">
    <location>
        <begin position="155"/>
        <end position="209"/>
    </location>
</feature>
<dbReference type="PANTHER" id="PTHR47326">
    <property type="entry name" value="TRANSPOSABLE ELEMENT TC3 TRANSPOSASE-LIKE PROTEIN"/>
    <property type="match status" value="1"/>
</dbReference>
<organism evidence="2 3">
    <name type="scientific">Periplaneta americana</name>
    <name type="common">American cockroach</name>
    <name type="synonym">Blatta americana</name>
    <dbReference type="NCBI Taxonomy" id="6978"/>
    <lineage>
        <taxon>Eukaryota</taxon>
        <taxon>Metazoa</taxon>
        <taxon>Ecdysozoa</taxon>
        <taxon>Arthropoda</taxon>
        <taxon>Hexapoda</taxon>
        <taxon>Insecta</taxon>
        <taxon>Pterygota</taxon>
        <taxon>Neoptera</taxon>
        <taxon>Polyneoptera</taxon>
        <taxon>Dictyoptera</taxon>
        <taxon>Blattodea</taxon>
        <taxon>Blattoidea</taxon>
        <taxon>Blattidae</taxon>
        <taxon>Blattinae</taxon>
        <taxon>Periplaneta</taxon>
    </lineage>
</organism>
<proteinExistence type="predicted"/>
<dbReference type="Gene3D" id="3.30.420.10">
    <property type="entry name" value="Ribonuclease H-like superfamily/Ribonuclease H"/>
    <property type="match status" value="1"/>
</dbReference>
<dbReference type="Pfam" id="PF13966">
    <property type="entry name" value="zf-RVT"/>
    <property type="match status" value="1"/>
</dbReference>
<gene>
    <name evidence="2" type="ORF">ANN_11959</name>
</gene>
<evidence type="ECO:0000313" key="3">
    <source>
        <dbReference type="Proteomes" id="UP001148838"/>
    </source>
</evidence>
<reference evidence="2 3" key="1">
    <citation type="journal article" date="2022" name="Allergy">
        <title>Genome assembly and annotation of Periplaneta americana reveal a comprehensive cockroach allergen profile.</title>
        <authorList>
            <person name="Wang L."/>
            <person name="Xiong Q."/>
            <person name="Saelim N."/>
            <person name="Wang L."/>
            <person name="Nong W."/>
            <person name="Wan A.T."/>
            <person name="Shi M."/>
            <person name="Liu X."/>
            <person name="Cao Q."/>
            <person name="Hui J.H.L."/>
            <person name="Sookrung N."/>
            <person name="Leung T.F."/>
            <person name="Tungtrongchitr A."/>
            <person name="Tsui S.K.W."/>
        </authorList>
    </citation>
    <scope>NUCLEOTIDE SEQUENCE [LARGE SCALE GENOMIC DNA]</scope>
    <source>
        <strain evidence="2">PWHHKU_190912</strain>
    </source>
</reference>
<protein>
    <recommendedName>
        <fullName evidence="1">Reverse transcriptase zinc-binding domain-containing protein</fullName>
    </recommendedName>
</protein>
<comment type="caution">
    <text evidence="2">The sequence shown here is derived from an EMBL/GenBank/DDBJ whole genome shotgun (WGS) entry which is preliminary data.</text>
</comment>
<dbReference type="InterPro" id="IPR012337">
    <property type="entry name" value="RNaseH-like_sf"/>
</dbReference>
<keyword evidence="3" id="KW-1185">Reference proteome</keyword>
<evidence type="ECO:0000313" key="2">
    <source>
        <dbReference type="EMBL" id="KAJ4442093.1"/>
    </source>
</evidence>
<dbReference type="SUPFAM" id="SSF53098">
    <property type="entry name" value="Ribonuclease H-like"/>
    <property type="match status" value="1"/>
</dbReference>
<dbReference type="Proteomes" id="UP001148838">
    <property type="component" value="Unassembled WGS sequence"/>
</dbReference>
<evidence type="ECO:0000259" key="1">
    <source>
        <dbReference type="Pfam" id="PF13966"/>
    </source>
</evidence>
<dbReference type="InterPro" id="IPR036397">
    <property type="entry name" value="RNaseH_sf"/>
</dbReference>
<accession>A0ABQ8T6H9</accession>
<name>A0ABQ8T6H9_PERAM</name>
<dbReference type="InterPro" id="IPR026960">
    <property type="entry name" value="RVT-Znf"/>
</dbReference>
<sequence>MYFQHDGAPAHLYHAVTAHLDQKFLQQWVGHENPITWPPRSPDLTLLDYCIWGWIKDIVQQVKKQLSKLKELQKEITFQWIPSHCGIPGNGKVDHIAKQATYLQPRPLQVISLSSAFASVKSHFTNLWISNWLSSDKRKILQSVQKKPNDLEMYKNLPRHVRAFLTRARTGHIVTQLYLHRFHISDNPTCLWCNNHDEDLEYILLYCPSINHKRNKLKSSVPVAEDTALQYILTTPQLWLLATGIYNEHRSKCPSFLLKNNNWLDYSGLWWTLCCQQTAGYIKKID</sequence>
<dbReference type="EMBL" id="JAJSOF020000015">
    <property type="protein sequence ID" value="KAJ4442093.1"/>
    <property type="molecule type" value="Genomic_DNA"/>
</dbReference>
<dbReference type="PANTHER" id="PTHR47326:SF1">
    <property type="entry name" value="HTH PSQ-TYPE DOMAIN-CONTAINING PROTEIN"/>
    <property type="match status" value="1"/>
</dbReference>